<proteinExistence type="predicted"/>
<dbReference type="AlphaFoldDB" id="A0A1J1JCR8"/>
<evidence type="ECO:0000313" key="1">
    <source>
        <dbReference type="EMBL" id="CUM58775.1"/>
    </source>
</evidence>
<reference evidence="1" key="1">
    <citation type="submission" date="2015-09" db="EMBL/GenBank/DDBJ databases">
        <authorList>
            <person name="Jackson K.R."/>
            <person name="Lunt B.L."/>
            <person name="Fisher J.N.B."/>
            <person name="Gardner A.V."/>
            <person name="Bailey M.E."/>
            <person name="Deus L.M."/>
            <person name="Earl A.S."/>
            <person name="Gibby P.D."/>
            <person name="Hartmann K.A."/>
            <person name="Liu J.E."/>
            <person name="Manci A.M."/>
            <person name="Nielsen D.A."/>
            <person name="Solomon M.B."/>
            <person name="Breakwell D.P."/>
            <person name="Burnett S.H."/>
            <person name="Grose J.H."/>
        </authorList>
    </citation>
    <scope>NUCLEOTIDE SEQUENCE</scope>
    <source>
        <strain evidence="1">7805</strain>
    </source>
</reference>
<gene>
    <name evidence="1" type="ORF">PLAM_0808</name>
</gene>
<sequence length="195" mass="21469">MIMNIFKHRLVNGWLSSLILATLFLDTGNLVYAQARRPGVSSLAELGCQGSNRSNYFAANKDFIVGFEVFRAVGYLKTSQGLTPDGKSYELGYNGSRTACRLASPGETPRFRTLSLAIGIPDDHAYGKGSVSRLSIYKDGQFYEYKDLTAGQKVLWIIDVTNTRSIGLAGECIRPGSAWNTQGCPAIYFFEDLLE</sequence>
<name>A0A1J1JCR8_PLAAG</name>
<dbReference type="EMBL" id="LO018304">
    <property type="protein sequence ID" value="CUM58775.1"/>
    <property type="molecule type" value="Genomic_DNA"/>
</dbReference>
<organism evidence="1">
    <name type="scientific">Planktothrix agardhii</name>
    <name type="common">Oscillatoria agardhii</name>
    <dbReference type="NCBI Taxonomy" id="1160"/>
    <lineage>
        <taxon>Bacteria</taxon>
        <taxon>Bacillati</taxon>
        <taxon>Cyanobacteriota</taxon>
        <taxon>Cyanophyceae</taxon>
        <taxon>Oscillatoriophycideae</taxon>
        <taxon>Oscillatoriales</taxon>
        <taxon>Microcoleaceae</taxon>
        <taxon>Planktothrix</taxon>
    </lineage>
</organism>
<protein>
    <submittedName>
        <fullName evidence="1">Uncharacterized protein</fullName>
    </submittedName>
</protein>
<accession>A0A1J1JCR8</accession>